<dbReference type="STRING" id="551995.SAMN05192574_101303"/>
<feature type="transmembrane region" description="Helical" evidence="1">
    <location>
        <begin position="115"/>
        <end position="133"/>
    </location>
</feature>
<organism evidence="3 4">
    <name type="scientific">Mucilaginibacter gossypiicola</name>
    <dbReference type="NCBI Taxonomy" id="551995"/>
    <lineage>
        <taxon>Bacteria</taxon>
        <taxon>Pseudomonadati</taxon>
        <taxon>Bacteroidota</taxon>
        <taxon>Sphingobacteriia</taxon>
        <taxon>Sphingobacteriales</taxon>
        <taxon>Sphingobacteriaceae</taxon>
        <taxon>Mucilaginibacter</taxon>
    </lineage>
</organism>
<reference evidence="4" key="1">
    <citation type="submission" date="2016-10" db="EMBL/GenBank/DDBJ databases">
        <authorList>
            <person name="Varghese N."/>
            <person name="Submissions S."/>
        </authorList>
    </citation>
    <scope>NUCLEOTIDE SEQUENCE [LARGE SCALE GENOMIC DNA]</scope>
    <source>
        <strain evidence="4">Gh-48</strain>
    </source>
</reference>
<dbReference type="Pfam" id="PF07786">
    <property type="entry name" value="HGSNAT_cat"/>
    <property type="match status" value="1"/>
</dbReference>
<accession>A0A1H8A3H8</accession>
<keyword evidence="3" id="KW-0808">Transferase</keyword>
<evidence type="ECO:0000313" key="3">
    <source>
        <dbReference type="EMBL" id="SEM64339.1"/>
    </source>
</evidence>
<dbReference type="RefSeq" id="WP_091206668.1">
    <property type="nucleotide sequence ID" value="NZ_FOCL01000001.1"/>
</dbReference>
<keyword evidence="1" id="KW-1133">Transmembrane helix</keyword>
<proteinExistence type="predicted"/>
<keyword evidence="1" id="KW-0472">Membrane</keyword>
<feature type="transmembrane region" description="Helical" evidence="1">
    <location>
        <begin position="194"/>
        <end position="214"/>
    </location>
</feature>
<feature type="transmembrane region" description="Helical" evidence="1">
    <location>
        <begin position="89"/>
        <end position="109"/>
    </location>
</feature>
<protein>
    <submittedName>
        <fullName evidence="3">Predicted acyltransferase</fullName>
    </submittedName>
</protein>
<dbReference type="EMBL" id="FOCL01000001">
    <property type="protein sequence ID" value="SEM64339.1"/>
    <property type="molecule type" value="Genomic_DNA"/>
</dbReference>
<feature type="domain" description="Heparan-alpha-glucosaminide N-acetyltransferase catalytic" evidence="2">
    <location>
        <begin position="7"/>
        <end position="145"/>
    </location>
</feature>
<dbReference type="AlphaFoldDB" id="A0A1H8A3H8"/>
<dbReference type="InterPro" id="IPR012429">
    <property type="entry name" value="HGSNAT_cat"/>
</dbReference>
<dbReference type="PANTHER" id="PTHR31061">
    <property type="entry name" value="LD22376P"/>
    <property type="match status" value="1"/>
</dbReference>
<name>A0A1H8A3H8_9SPHI</name>
<keyword evidence="1" id="KW-0812">Transmembrane</keyword>
<keyword evidence="4" id="KW-1185">Reference proteome</keyword>
<dbReference type="GO" id="GO:0016746">
    <property type="term" value="F:acyltransferase activity"/>
    <property type="evidence" value="ECO:0007669"/>
    <property type="project" value="UniProtKB-KW"/>
</dbReference>
<evidence type="ECO:0000256" key="1">
    <source>
        <dbReference type="SAM" id="Phobius"/>
    </source>
</evidence>
<dbReference type="PANTHER" id="PTHR31061:SF24">
    <property type="entry name" value="LD22376P"/>
    <property type="match status" value="1"/>
</dbReference>
<dbReference type="OrthoDB" id="9788724at2"/>
<evidence type="ECO:0000313" key="4">
    <source>
        <dbReference type="Proteomes" id="UP000198942"/>
    </source>
</evidence>
<feature type="transmembrane region" description="Helical" evidence="1">
    <location>
        <begin position="51"/>
        <end position="68"/>
    </location>
</feature>
<feature type="transmembrane region" description="Helical" evidence="1">
    <location>
        <begin position="284"/>
        <end position="302"/>
    </location>
</feature>
<keyword evidence="3" id="KW-0012">Acyltransferase</keyword>
<gene>
    <name evidence="3" type="ORF">SAMN05192574_101303</name>
</gene>
<sequence length="370" mass="40686">MKPVKDRLQSLDVFRGLTIASMIIVNTPGDGDHVFGPLKHSEWNGCTPTDLVFPCFIFMMGISIVFALQSKKADPAKHREIIIKALKRMTLLILIGCGIQLVYHFNFSTLRFPGVLPRLGFVYFLSTAIYLYISQKGWKYILGGILLGYYAVVCLVPLQGSYAVTPTHNIVAVIDRFFLSQRHLAKFAYTDPCGILSTLPAVCSAMIGLYAGTILKETGISAKSKFASLSVSGILLIIAGVLFSLLFPLNKPLWSSSYVLFAGGICMTAFAICYLLIDINNIKMPYWIFSVLGVNAIASYVLSEVLPKPLSLIGVATGHGKISGIAIINDLVFAKIVNPEWASLITAMVFTLIVWLPTYVLYKKRVIIKI</sequence>
<feature type="transmembrane region" description="Helical" evidence="1">
    <location>
        <begin position="140"/>
        <end position="158"/>
    </location>
</feature>
<feature type="transmembrane region" description="Helical" evidence="1">
    <location>
        <begin position="258"/>
        <end position="277"/>
    </location>
</feature>
<feature type="transmembrane region" description="Helical" evidence="1">
    <location>
        <begin position="341"/>
        <end position="362"/>
    </location>
</feature>
<feature type="transmembrane region" description="Helical" evidence="1">
    <location>
        <begin position="226"/>
        <end position="246"/>
    </location>
</feature>
<dbReference type="Proteomes" id="UP000198942">
    <property type="component" value="Unassembled WGS sequence"/>
</dbReference>
<evidence type="ECO:0000259" key="2">
    <source>
        <dbReference type="Pfam" id="PF07786"/>
    </source>
</evidence>